<evidence type="ECO:0000256" key="1">
    <source>
        <dbReference type="ARBA" id="ARBA00009431"/>
    </source>
</evidence>
<dbReference type="GO" id="GO:0004185">
    <property type="term" value="F:serine-type carboxypeptidase activity"/>
    <property type="evidence" value="ECO:0007669"/>
    <property type="project" value="InterPro"/>
</dbReference>
<gene>
    <name evidence="3" type="ORF">BVC80_805g11</name>
</gene>
<dbReference type="PANTHER" id="PTHR11802">
    <property type="entry name" value="SERINE PROTEASE FAMILY S10 SERINE CARBOXYPEPTIDASE"/>
    <property type="match status" value="1"/>
</dbReference>
<dbReference type="Gene3D" id="3.40.50.1820">
    <property type="entry name" value="alpha/beta hydrolase"/>
    <property type="match status" value="2"/>
</dbReference>
<dbReference type="PRINTS" id="PR00724">
    <property type="entry name" value="CRBOXYPTASEC"/>
</dbReference>
<dbReference type="EMBL" id="MVGT01002784">
    <property type="protein sequence ID" value="OVA06564.1"/>
    <property type="molecule type" value="Genomic_DNA"/>
</dbReference>
<dbReference type="Proteomes" id="UP000195402">
    <property type="component" value="Unassembled WGS sequence"/>
</dbReference>
<comment type="similarity">
    <text evidence="1">Belongs to the peptidase S10 family.</text>
</comment>
<evidence type="ECO:0000313" key="4">
    <source>
        <dbReference type="Proteomes" id="UP000195402"/>
    </source>
</evidence>
<feature type="signal peptide" evidence="2">
    <location>
        <begin position="1"/>
        <end position="16"/>
    </location>
</feature>
<dbReference type="AlphaFoldDB" id="A0A200Q813"/>
<keyword evidence="4" id="KW-1185">Reference proteome</keyword>
<dbReference type="GO" id="GO:0005773">
    <property type="term" value="C:vacuole"/>
    <property type="evidence" value="ECO:0007669"/>
    <property type="project" value="TreeGrafter"/>
</dbReference>
<dbReference type="GO" id="GO:0006508">
    <property type="term" value="P:proteolysis"/>
    <property type="evidence" value="ECO:0007669"/>
    <property type="project" value="InterPro"/>
</dbReference>
<dbReference type="SUPFAM" id="SSF53474">
    <property type="entry name" value="alpha/beta-Hydrolases"/>
    <property type="match status" value="1"/>
</dbReference>
<evidence type="ECO:0000256" key="2">
    <source>
        <dbReference type="SAM" id="SignalP"/>
    </source>
</evidence>
<dbReference type="InterPro" id="IPR001563">
    <property type="entry name" value="Peptidase_S10"/>
</dbReference>
<dbReference type="Gene3D" id="6.10.250.940">
    <property type="match status" value="1"/>
</dbReference>
<protein>
    <submittedName>
        <fullName evidence="3">Peptidase S10</fullName>
    </submittedName>
</protein>
<organism evidence="3 4">
    <name type="scientific">Macleaya cordata</name>
    <name type="common">Five-seeded plume-poppy</name>
    <name type="synonym">Bocconia cordata</name>
    <dbReference type="NCBI Taxonomy" id="56857"/>
    <lineage>
        <taxon>Eukaryota</taxon>
        <taxon>Viridiplantae</taxon>
        <taxon>Streptophyta</taxon>
        <taxon>Embryophyta</taxon>
        <taxon>Tracheophyta</taxon>
        <taxon>Spermatophyta</taxon>
        <taxon>Magnoliopsida</taxon>
        <taxon>Ranunculales</taxon>
        <taxon>Papaveraceae</taxon>
        <taxon>Papaveroideae</taxon>
        <taxon>Macleaya</taxon>
    </lineage>
</organism>
<keyword evidence="2" id="KW-0732">Signal</keyword>
<dbReference type="PANTHER" id="PTHR11802:SF32">
    <property type="entry name" value="SERINE CARBOXYPEPTIDASE-LIKE 29"/>
    <property type="match status" value="1"/>
</dbReference>
<dbReference type="OrthoDB" id="443318at2759"/>
<dbReference type="InterPro" id="IPR029058">
    <property type="entry name" value="AB_hydrolase_fold"/>
</dbReference>
<dbReference type="InParanoid" id="A0A200Q813"/>
<evidence type="ECO:0000313" key="3">
    <source>
        <dbReference type="EMBL" id="OVA06564.1"/>
    </source>
</evidence>
<reference evidence="3 4" key="1">
    <citation type="journal article" date="2017" name="Mol. Plant">
        <title>The Genome of Medicinal Plant Macleaya cordata Provides New Insights into Benzylisoquinoline Alkaloids Metabolism.</title>
        <authorList>
            <person name="Liu X."/>
            <person name="Liu Y."/>
            <person name="Huang P."/>
            <person name="Ma Y."/>
            <person name="Qing Z."/>
            <person name="Tang Q."/>
            <person name="Cao H."/>
            <person name="Cheng P."/>
            <person name="Zheng Y."/>
            <person name="Yuan Z."/>
            <person name="Zhou Y."/>
            <person name="Liu J."/>
            <person name="Tang Z."/>
            <person name="Zhuo Y."/>
            <person name="Zhang Y."/>
            <person name="Yu L."/>
            <person name="Huang J."/>
            <person name="Yang P."/>
            <person name="Peng Q."/>
            <person name="Zhang J."/>
            <person name="Jiang W."/>
            <person name="Zhang Z."/>
            <person name="Lin K."/>
            <person name="Ro D.K."/>
            <person name="Chen X."/>
            <person name="Xiong X."/>
            <person name="Shang Y."/>
            <person name="Huang S."/>
            <person name="Zeng J."/>
        </authorList>
    </citation>
    <scope>NUCLEOTIDE SEQUENCE [LARGE SCALE GENOMIC DNA]</scope>
    <source>
        <strain evidence="4">cv. BLH2017</strain>
        <tissue evidence="3">Root</tissue>
    </source>
</reference>
<accession>A0A200Q813</accession>
<proteinExistence type="inferred from homology"/>
<comment type="caution">
    <text evidence="3">The sequence shown here is derived from an EMBL/GenBank/DDBJ whole genome shotgun (WGS) entry which is preliminary data.</text>
</comment>
<sequence>MVGFLLLVFWSFEAVGDFSGALCFIEQVPIWPGRSSIGYGEAMEIGPFHLKENGKTLYLNPYSWNQMANLLFIDTPVGTGYSYSKDSEDVLNNGDKRTGHYVPQLAEAIVKLHESTGEKSINLKGIMVGNGLTDDYYDHLGSFQFMWTNGLISDETLFNTFCLFESYQNNSSQYCQMILNLAHKELGNIDMYSIFTPSCTGTTTQSNTLLKRLFKVGGTSEEFNPCTEDNAALYFNLPEVQKALHADPAGAASTWEACKSFIDQHWKDSCISATYLSRAYTFGTSHLDDQVLLKL</sequence>
<feature type="chain" id="PRO_5012148542" evidence="2">
    <location>
        <begin position="17"/>
        <end position="295"/>
    </location>
</feature>
<name>A0A200Q813_MACCD</name>
<dbReference type="Pfam" id="PF00450">
    <property type="entry name" value="Peptidase_S10"/>
    <property type="match status" value="1"/>
</dbReference>